<sequence>MNQTCKHGTAGATFWWAREDLHYRNGRLLFAGQDVAELAAKSSGPLYLYSLDRAEANLCRVQAALDQTGCASRIYYAMKANRFLPLLERLAHSGKCGADICSPNELDLALSCGFPASRISFTGTGVSSRDLDRLLAQPDLTINCDTIGMIRRIGERHPGREIGLRVNPGLGTGYGDAEKLTYAGARTTKFGIYREQWAAALETARRYGLKVTGLHFHVGCGYLNGQLESWDRAVGAAVNFLDDLPDVRSVNAGGGLGLPHRPEDRPLDLAAWSAILRRHFAGRGVSIAVEPGDYIAKDAGILVLSVTDAEQKRDTRFVYVNGGFNLHPEPAFYGLPCEPVPCVPRGAPAEPVTIVGNINEALDIWASDMSMPPLAEGDFIALLNAGGYGSAMSSNHCMRGDFQEQAF</sequence>
<keyword evidence="2" id="KW-0210">Decarboxylase</keyword>
<keyword evidence="3" id="KW-0663">Pyridoxal phosphate</keyword>
<proteinExistence type="predicted"/>
<dbReference type="InterPro" id="IPR000183">
    <property type="entry name" value="Orn/DAP/Arg_de-COase"/>
</dbReference>
<dbReference type="InterPro" id="IPR022644">
    <property type="entry name" value="De-COase2_N"/>
</dbReference>
<evidence type="ECO:0000256" key="3">
    <source>
        <dbReference type="ARBA" id="ARBA00022898"/>
    </source>
</evidence>
<dbReference type="InterPro" id="IPR009006">
    <property type="entry name" value="Ala_racemase/Decarboxylase_C"/>
</dbReference>
<accession>A0ABT0AXD1</accession>
<dbReference type="Pfam" id="PF02784">
    <property type="entry name" value="Orn_Arg_deC_N"/>
    <property type="match status" value="1"/>
</dbReference>
<dbReference type="RefSeq" id="WP_243990573.1">
    <property type="nucleotide sequence ID" value="NZ_JALHLE010000003.1"/>
</dbReference>
<dbReference type="PRINTS" id="PR01181">
    <property type="entry name" value="DAPDCRBXLASE"/>
</dbReference>
<dbReference type="SUPFAM" id="SSF50621">
    <property type="entry name" value="Alanine racemase C-terminal domain-like"/>
    <property type="match status" value="1"/>
</dbReference>
<reference evidence="6" key="1">
    <citation type="submission" date="2022-03" db="EMBL/GenBank/DDBJ databases">
        <title>Identification of a novel bacterium isolated from mangrove sediments.</title>
        <authorList>
            <person name="Pan X."/>
        </authorList>
    </citation>
    <scope>NUCLEOTIDE SEQUENCE</scope>
    <source>
        <strain evidence="6">B2580</strain>
    </source>
</reference>
<dbReference type="PROSITE" id="PS00878">
    <property type="entry name" value="ODR_DC_2_1"/>
    <property type="match status" value="1"/>
</dbReference>
<organism evidence="6 7">
    <name type="scientific">Novosphingobium album</name>
    <name type="common">ex Hu et al. 2023</name>
    <dbReference type="NCBI Taxonomy" id="2930093"/>
    <lineage>
        <taxon>Bacteria</taxon>
        <taxon>Pseudomonadati</taxon>
        <taxon>Pseudomonadota</taxon>
        <taxon>Alphaproteobacteria</taxon>
        <taxon>Sphingomonadales</taxon>
        <taxon>Sphingomonadaceae</taxon>
        <taxon>Novosphingobium</taxon>
    </lineage>
</organism>
<feature type="domain" description="Orn/DAP/Arg decarboxylase 2 N-terminal" evidence="5">
    <location>
        <begin position="67"/>
        <end position="296"/>
    </location>
</feature>
<dbReference type="PANTHER" id="PTHR43727:SF2">
    <property type="entry name" value="GROUP IV DECARBOXYLASE"/>
    <property type="match status" value="1"/>
</dbReference>
<protein>
    <submittedName>
        <fullName evidence="6">Diaminopimelate decarboxylase</fullName>
    </submittedName>
</protein>
<keyword evidence="7" id="KW-1185">Reference proteome</keyword>
<name>A0ABT0AXD1_9SPHN</name>
<evidence type="ECO:0000259" key="5">
    <source>
        <dbReference type="Pfam" id="PF02784"/>
    </source>
</evidence>
<dbReference type="CDD" id="cd06828">
    <property type="entry name" value="PLPDE_III_DapDC"/>
    <property type="match status" value="1"/>
</dbReference>
<evidence type="ECO:0000313" key="7">
    <source>
        <dbReference type="Proteomes" id="UP001162880"/>
    </source>
</evidence>
<keyword evidence="4" id="KW-0456">Lyase</keyword>
<dbReference type="PANTHER" id="PTHR43727">
    <property type="entry name" value="DIAMINOPIMELATE DECARBOXYLASE"/>
    <property type="match status" value="1"/>
</dbReference>
<dbReference type="InterPro" id="IPR029066">
    <property type="entry name" value="PLP-binding_barrel"/>
</dbReference>
<dbReference type="EMBL" id="JALHLE010000003">
    <property type="protein sequence ID" value="MCJ2177491.1"/>
    <property type="molecule type" value="Genomic_DNA"/>
</dbReference>
<dbReference type="Gene3D" id="2.40.37.10">
    <property type="entry name" value="Lyase, Ornithine Decarboxylase, Chain A, domain 1"/>
    <property type="match status" value="1"/>
</dbReference>
<gene>
    <name evidence="6" type="ORF">MTR64_02880</name>
</gene>
<dbReference type="SUPFAM" id="SSF51419">
    <property type="entry name" value="PLP-binding barrel"/>
    <property type="match status" value="1"/>
</dbReference>
<evidence type="ECO:0000256" key="1">
    <source>
        <dbReference type="ARBA" id="ARBA00001933"/>
    </source>
</evidence>
<dbReference type="Gene3D" id="3.20.20.10">
    <property type="entry name" value="Alanine racemase"/>
    <property type="match status" value="1"/>
</dbReference>
<comment type="cofactor">
    <cofactor evidence="1">
        <name>pyridoxal 5'-phosphate</name>
        <dbReference type="ChEBI" id="CHEBI:597326"/>
    </cofactor>
</comment>
<dbReference type="InterPro" id="IPR022653">
    <property type="entry name" value="De-COase2_pyr-phos_BS"/>
</dbReference>
<dbReference type="InterPro" id="IPR002986">
    <property type="entry name" value="DAP_deCOOHase_LysA"/>
</dbReference>
<dbReference type="PRINTS" id="PR01179">
    <property type="entry name" value="ODADCRBXLASE"/>
</dbReference>
<evidence type="ECO:0000256" key="4">
    <source>
        <dbReference type="ARBA" id="ARBA00023239"/>
    </source>
</evidence>
<evidence type="ECO:0000313" key="6">
    <source>
        <dbReference type="EMBL" id="MCJ2177491.1"/>
    </source>
</evidence>
<comment type="caution">
    <text evidence="6">The sequence shown here is derived from an EMBL/GenBank/DDBJ whole genome shotgun (WGS) entry which is preliminary data.</text>
</comment>
<evidence type="ECO:0000256" key="2">
    <source>
        <dbReference type="ARBA" id="ARBA00022793"/>
    </source>
</evidence>
<dbReference type="Proteomes" id="UP001162880">
    <property type="component" value="Unassembled WGS sequence"/>
</dbReference>